<dbReference type="RefSeq" id="WP_148696201.1">
    <property type="nucleotide sequence ID" value="NZ_CP017834.1"/>
</dbReference>
<protein>
    <recommendedName>
        <fullName evidence="3">Spermidine/putrescine ABC transporter substrate-binding protein</fullName>
    </recommendedName>
</protein>
<dbReference type="OrthoDB" id="7067412at2"/>
<dbReference type="Proteomes" id="UP000184731">
    <property type="component" value="Chromosome"/>
</dbReference>
<dbReference type="SUPFAM" id="SSF53850">
    <property type="entry name" value="Periplasmic binding protein-like II"/>
    <property type="match status" value="1"/>
</dbReference>
<evidence type="ECO:0000313" key="2">
    <source>
        <dbReference type="Proteomes" id="UP000184731"/>
    </source>
</evidence>
<dbReference type="Gene3D" id="3.40.190.10">
    <property type="entry name" value="Periplasmic binding protein-like II"/>
    <property type="match status" value="2"/>
</dbReference>
<keyword evidence="2" id="KW-1185">Reference proteome</keyword>
<dbReference type="STRING" id="1915309.AXG55_00515"/>
<dbReference type="AlphaFoldDB" id="A0A1L4CX33"/>
<sequence length="335" mass="39315">MAQFLRYFKFILVLQLLINFKAYSTVNIISWWDYLDKETLSKVEKQCNTTISNDEYYSSEELLRRIKNHKYSIVIFPGDVYNLISENIIKNGIDMSDVVEKYDPKILKIFNEIKLNRNVGMFALTTTGFLYNPKQIEIEKTDFVEEVFKKAKNKKIVLIDNYLESLYLISRNNKILNSEEGIQKFSNLIEGTHHIISNDYTKIIKQNDFAFAYSWAGTAIEMIAKNLDLKYILLPEVSYIAADFIAANNNNQQTKCVLKNIASRNVLDPILARTFYFSPYGLPSKIENKIFAREYENFIYNNHKLNWLPFPSKADYDKQLNLWQKIKISMNNKID</sequence>
<evidence type="ECO:0000313" key="1">
    <source>
        <dbReference type="EMBL" id="APJ02496.1"/>
    </source>
</evidence>
<proteinExistence type="predicted"/>
<name>A0A1L4CX33_9BACT</name>
<accession>A0A1L4CX33</accession>
<gene>
    <name evidence="1" type="ORF">AXG55_00515</name>
</gene>
<reference evidence="1 2" key="1">
    <citation type="submission" date="2016-10" db="EMBL/GenBank/DDBJ databases">
        <title>Silvanigrella aquatica sp. nov., isolated from a freshwater lake located in the Black Forest, Germany, description of Silvanigrellaceae fam. nov., Silvanigrellales ord. nov., reclassification of the order Bdellovibrionales in the class Oligoflexia, reclassification of the families Bacteriovoracaceae and Halobacteriovoraceae in the new order Bacteriovoracales ord. nov., and reclassification of the family Pseudobacteriovoracaceae in the order Oligoflexiales.</title>
        <authorList>
            <person name="Hahn M.W."/>
            <person name="Schmidt J."/>
            <person name="Koll U."/>
            <person name="Rohde M."/>
            <person name="Verbag S."/>
            <person name="Pitt A."/>
            <person name="Nakai R."/>
            <person name="Naganuma T."/>
            <person name="Lang E."/>
        </authorList>
    </citation>
    <scope>NUCLEOTIDE SEQUENCE [LARGE SCALE GENOMIC DNA]</scope>
    <source>
        <strain evidence="1 2">MWH-Nonnen-W8red</strain>
    </source>
</reference>
<dbReference type="KEGG" id="saqi:AXG55_00515"/>
<organism evidence="1 2">
    <name type="scientific">Silvanigrella aquatica</name>
    <dbReference type="NCBI Taxonomy" id="1915309"/>
    <lineage>
        <taxon>Bacteria</taxon>
        <taxon>Pseudomonadati</taxon>
        <taxon>Bdellovibrionota</taxon>
        <taxon>Oligoflexia</taxon>
        <taxon>Silvanigrellales</taxon>
        <taxon>Silvanigrellaceae</taxon>
        <taxon>Silvanigrella</taxon>
    </lineage>
</organism>
<evidence type="ECO:0008006" key="3">
    <source>
        <dbReference type="Google" id="ProtNLM"/>
    </source>
</evidence>
<dbReference type="EMBL" id="CP017834">
    <property type="protein sequence ID" value="APJ02496.1"/>
    <property type="molecule type" value="Genomic_DNA"/>
</dbReference>